<keyword evidence="8 9" id="KW-0051">Antiviral defense</keyword>
<keyword evidence="11" id="KW-1185">Reference proteome</keyword>
<keyword evidence="7 9" id="KW-0460">Magnesium</keyword>
<dbReference type="Pfam" id="PF09827">
    <property type="entry name" value="CRISPR_Cas2"/>
    <property type="match status" value="1"/>
</dbReference>
<comment type="caution">
    <text evidence="10">The sequence shown here is derived from an EMBL/GenBank/DDBJ whole genome shotgun (WGS) entry which is preliminary data.</text>
</comment>
<gene>
    <name evidence="9 10" type="primary">cas2</name>
    <name evidence="10" type="ORF">HXW94_02470</name>
</gene>
<evidence type="ECO:0000256" key="3">
    <source>
        <dbReference type="ARBA" id="ARBA00022722"/>
    </source>
</evidence>
<protein>
    <recommendedName>
        <fullName evidence="9">CRISPR-associated endoribonuclease Cas2</fullName>
        <ecNumber evidence="9">3.1.-.-</ecNumber>
    </recommendedName>
</protein>
<dbReference type="CDD" id="cd09725">
    <property type="entry name" value="Cas2_I_II_III"/>
    <property type="match status" value="1"/>
</dbReference>
<feature type="binding site" evidence="9">
    <location>
        <position position="12"/>
    </location>
    <ligand>
        <name>Mg(2+)</name>
        <dbReference type="ChEBI" id="CHEBI:18420"/>
        <note>catalytic</note>
    </ligand>
</feature>
<comment type="function">
    <text evidence="9">CRISPR (clustered regularly interspaced short palindromic repeat), is an adaptive immune system that provides protection against mobile genetic elements (viruses, transposable elements and conjugative plasmids). CRISPR clusters contain sequences complementary to antecedent mobile elements and target invading nucleic acids. CRISPR clusters are transcribed and processed into CRISPR RNA (crRNA). Functions as a ssRNA-specific endoribonuclease. Involved in the integration of spacer DNA into the CRISPR cassette.</text>
</comment>
<comment type="similarity">
    <text evidence="2 9">Belongs to the CRISPR-associated endoribonuclease Cas2 protein family.</text>
</comment>
<evidence type="ECO:0000256" key="2">
    <source>
        <dbReference type="ARBA" id="ARBA00009959"/>
    </source>
</evidence>
<keyword evidence="5 9" id="KW-0255">Endonuclease</keyword>
<dbReference type="SUPFAM" id="SSF143430">
    <property type="entry name" value="TTP0101/SSO1404-like"/>
    <property type="match status" value="1"/>
</dbReference>
<dbReference type="EMBL" id="JACADJ010000005">
    <property type="protein sequence ID" value="NWH03866.1"/>
    <property type="molecule type" value="Genomic_DNA"/>
</dbReference>
<name>A0A850T934_9BACT</name>
<proteinExistence type="inferred from homology"/>
<evidence type="ECO:0000256" key="6">
    <source>
        <dbReference type="ARBA" id="ARBA00022801"/>
    </source>
</evidence>
<dbReference type="Proteomes" id="UP000553343">
    <property type="component" value="Unassembled WGS sequence"/>
</dbReference>
<dbReference type="PANTHER" id="PTHR34405">
    <property type="entry name" value="CRISPR-ASSOCIATED ENDORIBONUCLEASE CAS2"/>
    <property type="match status" value="1"/>
</dbReference>
<dbReference type="GO" id="GO:0043571">
    <property type="term" value="P:maintenance of CRISPR repeat elements"/>
    <property type="evidence" value="ECO:0007669"/>
    <property type="project" value="UniProtKB-UniRule"/>
</dbReference>
<evidence type="ECO:0000256" key="8">
    <source>
        <dbReference type="ARBA" id="ARBA00023118"/>
    </source>
</evidence>
<dbReference type="GO" id="GO:0004521">
    <property type="term" value="F:RNA endonuclease activity"/>
    <property type="evidence" value="ECO:0007669"/>
    <property type="project" value="InterPro"/>
</dbReference>
<dbReference type="RefSeq" id="WP_178365325.1">
    <property type="nucleotide sequence ID" value="NZ_JACADJ010000005.1"/>
</dbReference>
<dbReference type="GO" id="GO:0016787">
    <property type="term" value="F:hydrolase activity"/>
    <property type="evidence" value="ECO:0007669"/>
    <property type="project" value="UniProtKB-KW"/>
</dbReference>
<dbReference type="InterPro" id="IPR021127">
    <property type="entry name" value="CRISPR_associated_Cas2"/>
</dbReference>
<evidence type="ECO:0000256" key="9">
    <source>
        <dbReference type="HAMAP-Rule" id="MF_01471"/>
    </source>
</evidence>
<evidence type="ECO:0000313" key="10">
    <source>
        <dbReference type="EMBL" id="NWH03866.1"/>
    </source>
</evidence>
<dbReference type="Gene3D" id="3.30.70.240">
    <property type="match status" value="1"/>
</dbReference>
<evidence type="ECO:0000256" key="5">
    <source>
        <dbReference type="ARBA" id="ARBA00022759"/>
    </source>
</evidence>
<keyword evidence="4 9" id="KW-0479">Metal-binding</keyword>
<sequence>MAKVRPIVVAYDISKNKIRSRVRKILREWNLSNQKSVYECRLTRAQAEELFLQLSHEIDNKTDNLLMAWLEPRRQILTRGLGKATSMGKKLFYVP</sequence>
<dbReference type="InterPro" id="IPR019199">
    <property type="entry name" value="Virulence_VapD/CRISPR_Cas2"/>
</dbReference>
<dbReference type="EC" id="3.1.-.-" evidence="9"/>
<dbReference type="NCBIfam" id="TIGR01573">
    <property type="entry name" value="cas2"/>
    <property type="match status" value="1"/>
</dbReference>
<dbReference type="PANTHER" id="PTHR34405:SF3">
    <property type="entry name" value="CRISPR-ASSOCIATED ENDORIBONUCLEASE CAS2 3"/>
    <property type="match status" value="1"/>
</dbReference>
<evidence type="ECO:0000256" key="7">
    <source>
        <dbReference type="ARBA" id="ARBA00022842"/>
    </source>
</evidence>
<keyword evidence="3 9" id="KW-0540">Nuclease</keyword>
<comment type="subunit">
    <text evidence="9">Homodimer, forms a heterotetramer with a Cas1 homodimer.</text>
</comment>
<dbReference type="HAMAP" id="MF_01471">
    <property type="entry name" value="Cas2"/>
    <property type="match status" value="1"/>
</dbReference>
<evidence type="ECO:0000256" key="4">
    <source>
        <dbReference type="ARBA" id="ARBA00022723"/>
    </source>
</evidence>
<organism evidence="10 11">
    <name type="scientific">Desulfobacter latus</name>
    <dbReference type="NCBI Taxonomy" id="2292"/>
    <lineage>
        <taxon>Bacteria</taxon>
        <taxon>Pseudomonadati</taxon>
        <taxon>Thermodesulfobacteriota</taxon>
        <taxon>Desulfobacteria</taxon>
        <taxon>Desulfobacterales</taxon>
        <taxon>Desulfobacteraceae</taxon>
        <taxon>Desulfobacter</taxon>
    </lineage>
</organism>
<dbReference type="GO" id="GO:0046872">
    <property type="term" value="F:metal ion binding"/>
    <property type="evidence" value="ECO:0007669"/>
    <property type="project" value="UniProtKB-UniRule"/>
</dbReference>
<reference evidence="10 11" key="1">
    <citation type="submission" date="2020-06" db="EMBL/GenBank/DDBJ databases">
        <title>High-quality draft genome of sulfate reducer Desulfobacter latus type strain AcrS2 isolated from marine sediment.</title>
        <authorList>
            <person name="Hoppe M."/>
            <person name="Larsen C.K."/>
            <person name="Marshall I.P.G."/>
            <person name="Schramm A."/>
            <person name="Marietou A.G."/>
        </authorList>
    </citation>
    <scope>NUCLEOTIDE SEQUENCE [LARGE SCALE GENOMIC DNA]</scope>
    <source>
        <strain evidence="10 11">AcRS2</strain>
    </source>
</reference>
<dbReference type="GO" id="GO:0051607">
    <property type="term" value="P:defense response to virus"/>
    <property type="evidence" value="ECO:0007669"/>
    <property type="project" value="UniProtKB-UniRule"/>
</dbReference>
<keyword evidence="6 9" id="KW-0378">Hydrolase</keyword>
<accession>A0A850T934</accession>
<dbReference type="AlphaFoldDB" id="A0A850T934"/>
<comment type="cofactor">
    <cofactor evidence="1 9">
        <name>Mg(2+)</name>
        <dbReference type="ChEBI" id="CHEBI:18420"/>
    </cofactor>
</comment>
<evidence type="ECO:0000256" key="1">
    <source>
        <dbReference type="ARBA" id="ARBA00001946"/>
    </source>
</evidence>
<evidence type="ECO:0000313" key="11">
    <source>
        <dbReference type="Proteomes" id="UP000553343"/>
    </source>
</evidence>